<evidence type="ECO:0000313" key="3">
    <source>
        <dbReference type="Proteomes" id="UP000011559"/>
    </source>
</evidence>
<sequence>MIYGLVSNHGDDVEIEWGEDATEWHKKAVEEYGATTAKEVEEAFEWREAMDDLETDHPQVARAIRGKHPTENRDIPRPKPYRDLPNNQQ</sequence>
<gene>
    <name evidence="2" type="ORF">C457_10481</name>
</gene>
<organism evidence="2 3">
    <name type="scientific">Haloferax prahovense (strain DSM 18310 / JCM 13924 / TL6)</name>
    <dbReference type="NCBI Taxonomy" id="1227461"/>
    <lineage>
        <taxon>Archaea</taxon>
        <taxon>Methanobacteriati</taxon>
        <taxon>Methanobacteriota</taxon>
        <taxon>Stenosarchaea group</taxon>
        <taxon>Halobacteria</taxon>
        <taxon>Halobacteriales</taxon>
        <taxon>Haloferacaceae</taxon>
        <taxon>Haloferax</taxon>
    </lineage>
</organism>
<name>M0GDD7_HALPT</name>
<dbReference type="RefSeq" id="WP_008094339.1">
    <property type="nucleotide sequence ID" value="NZ_AOLG01000031.1"/>
</dbReference>
<dbReference type="EMBL" id="AOLG01000031">
    <property type="protein sequence ID" value="ELZ68834.1"/>
    <property type="molecule type" value="Genomic_DNA"/>
</dbReference>
<comment type="caution">
    <text evidence="2">The sequence shown here is derived from an EMBL/GenBank/DDBJ whole genome shotgun (WGS) entry which is preliminary data.</text>
</comment>
<reference evidence="2 3" key="1">
    <citation type="journal article" date="2014" name="PLoS Genet.">
        <title>Phylogenetically driven sequencing of extremely halophilic archaea reveals strategies for static and dynamic osmo-response.</title>
        <authorList>
            <person name="Becker E.A."/>
            <person name="Seitzer P.M."/>
            <person name="Tritt A."/>
            <person name="Larsen D."/>
            <person name="Krusor M."/>
            <person name="Yao A.I."/>
            <person name="Wu D."/>
            <person name="Madern D."/>
            <person name="Eisen J.A."/>
            <person name="Darling A.E."/>
            <person name="Facciotti M.T."/>
        </authorList>
    </citation>
    <scope>NUCLEOTIDE SEQUENCE [LARGE SCALE GENOMIC DNA]</scope>
    <source>
        <strain evidence="3">DSM 18310 / JCM 13924 / TL6</strain>
    </source>
</reference>
<dbReference type="AlphaFoldDB" id="M0GDD7"/>
<proteinExistence type="predicted"/>
<keyword evidence="3" id="KW-1185">Reference proteome</keyword>
<accession>M0GDD7</accession>
<evidence type="ECO:0000313" key="2">
    <source>
        <dbReference type="EMBL" id="ELZ68834.1"/>
    </source>
</evidence>
<dbReference type="Proteomes" id="UP000011559">
    <property type="component" value="Unassembled WGS sequence"/>
</dbReference>
<evidence type="ECO:0000256" key="1">
    <source>
        <dbReference type="SAM" id="MobiDB-lite"/>
    </source>
</evidence>
<feature type="compositionally biased region" description="Basic and acidic residues" evidence="1">
    <location>
        <begin position="68"/>
        <end position="82"/>
    </location>
</feature>
<protein>
    <submittedName>
        <fullName evidence="2">Uncharacterized protein</fullName>
    </submittedName>
</protein>
<feature type="region of interest" description="Disordered" evidence="1">
    <location>
        <begin position="61"/>
        <end position="89"/>
    </location>
</feature>